<keyword evidence="4" id="KW-1185">Reference proteome</keyword>
<dbReference type="GeneID" id="30146162"/>
<proteinExistence type="predicted"/>
<sequence>MSLFKILSLCVASLICSPALKRASCQGRSFSLRTPRSALSKRRMKDFPQIRSTAS</sequence>
<evidence type="ECO:0000313" key="4">
    <source>
        <dbReference type="Proteomes" id="UP000094336"/>
    </source>
</evidence>
<organism evidence="3 4">
    <name type="scientific">Babjeviella inositovora NRRL Y-12698</name>
    <dbReference type="NCBI Taxonomy" id="984486"/>
    <lineage>
        <taxon>Eukaryota</taxon>
        <taxon>Fungi</taxon>
        <taxon>Dikarya</taxon>
        <taxon>Ascomycota</taxon>
        <taxon>Saccharomycotina</taxon>
        <taxon>Pichiomycetes</taxon>
        <taxon>Serinales incertae sedis</taxon>
        <taxon>Babjeviella</taxon>
    </lineage>
</organism>
<evidence type="ECO:0000256" key="1">
    <source>
        <dbReference type="SAM" id="MobiDB-lite"/>
    </source>
</evidence>
<feature type="region of interest" description="Disordered" evidence="1">
    <location>
        <begin position="32"/>
        <end position="55"/>
    </location>
</feature>
<feature type="chain" id="PRO_5009134380" evidence="2">
    <location>
        <begin position="26"/>
        <end position="55"/>
    </location>
</feature>
<dbReference type="EMBL" id="KV454428">
    <property type="protein sequence ID" value="ODQ81165.1"/>
    <property type="molecule type" value="Genomic_DNA"/>
</dbReference>
<protein>
    <submittedName>
        <fullName evidence="3">Uncharacterized protein</fullName>
    </submittedName>
</protein>
<keyword evidence="2" id="KW-0732">Signal</keyword>
<name>A0A1E3QTZ9_9ASCO</name>
<feature type="signal peptide" evidence="2">
    <location>
        <begin position="1"/>
        <end position="25"/>
    </location>
</feature>
<dbReference type="AlphaFoldDB" id="A0A1E3QTZ9"/>
<dbReference type="RefSeq" id="XP_018986493.1">
    <property type="nucleotide sequence ID" value="XM_019128309.1"/>
</dbReference>
<evidence type="ECO:0000313" key="3">
    <source>
        <dbReference type="EMBL" id="ODQ81165.1"/>
    </source>
</evidence>
<accession>A0A1E3QTZ9</accession>
<gene>
    <name evidence="3" type="ORF">BABINDRAFT_160562</name>
</gene>
<dbReference type="Proteomes" id="UP000094336">
    <property type="component" value="Unassembled WGS sequence"/>
</dbReference>
<evidence type="ECO:0000256" key="2">
    <source>
        <dbReference type="SAM" id="SignalP"/>
    </source>
</evidence>
<reference evidence="4" key="1">
    <citation type="submission" date="2016-05" db="EMBL/GenBank/DDBJ databases">
        <title>Comparative genomics of biotechnologically important yeasts.</title>
        <authorList>
            <consortium name="DOE Joint Genome Institute"/>
            <person name="Riley R."/>
            <person name="Haridas S."/>
            <person name="Wolfe K.H."/>
            <person name="Lopes M.R."/>
            <person name="Hittinger C.T."/>
            <person name="Goker M."/>
            <person name="Salamov A."/>
            <person name="Wisecaver J."/>
            <person name="Long T.M."/>
            <person name="Aerts A.L."/>
            <person name="Barry K."/>
            <person name="Choi C."/>
            <person name="Clum A."/>
            <person name="Coughlan A.Y."/>
            <person name="Deshpande S."/>
            <person name="Douglass A.P."/>
            <person name="Hanson S.J."/>
            <person name="Klenk H.-P."/>
            <person name="Labutti K."/>
            <person name="Lapidus A."/>
            <person name="Lindquist E."/>
            <person name="Lipzen A."/>
            <person name="Meier-Kolthoff J.P."/>
            <person name="Ohm R.A."/>
            <person name="Otillar R.P."/>
            <person name="Pangilinan J."/>
            <person name="Peng Y."/>
            <person name="Rokas A."/>
            <person name="Rosa C.A."/>
            <person name="Scheuner C."/>
            <person name="Sibirny A.A."/>
            <person name="Slot J.C."/>
            <person name="Stielow J.B."/>
            <person name="Sun H."/>
            <person name="Kurtzman C.P."/>
            <person name="Blackwell M."/>
            <person name="Grigoriev I.V."/>
            <person name="Jeffries T.W."/>
        </authorList>
    </citation>
    <scope>NUCLEOTIDE SEQUENCE [LARGE SCALE GENOMIC DNA]</scope>
    <source>
        <strain evidence="4">NRRL Y-12698</strain>
    </source>
</reference>